<evidence type="ECO:0000256" key="5">
    <source>
        <dbReference type="ARBA" id="ARBA00022884"/>
    </source>
</evidence>
<feature type="compositionally biased region" description="Basic residues" evidence="11">
    <location>
        <begin position="123"/>
        <end position="133"/>
    </location>
</feature>
<evidence type="ECO:0000256" key="2">
    <source>
        <dbReference type="ARBA" id="ARBA00010349"/>
    </source>
</evidence>
<feature type="compositionally biased region" description="Basic and acidic residues" evidence="11">
    <location>
        <begin position="134"/>
        <end position="146"/>
    </location>
</feature>
<proteinExistence type="inferred from homology"/>
<dbReference type="SUPFAM" id="SSF54762">
    <property type="entry name" value="Signal recognition particle alu RNA binding heterodimer, SRP9/14"/>
    <property type="match status" value="1"/>
</dbReference>
<dbReference type="InterPro" id="IPR003210">
    <property type="entry name" value="Signal_recog_particle_SRP14"/>
</dbReference>
<evidence type="ECO:0000256" key="7">
    <source>
        <dbReference type="ARBA" id="ARBA00023274"/>
    </source>
</evidence>
<keyword evidence="5 10" id="KW-0694">RNA-binding</keyword>
<dbReference type="GO" id="GO:0030942">
    <property type="term" value="F:endoplasmic reticulum signal peptide binding"/>
    <property type="evidence" value="ECO:0007669"/>
    <property type="project" value="UniProtKB-UniRule"/>
</dbReference>
<evidence type="ECO:0000256" key="8">
    <source>
        <dbReference type="ARBA" id="ARBA00045462"/>
    </source>
</evidence>
<comment type="function">
    <text evidence="8 10">Component of the signal recognition particle (SRP) complex, a ribonucleoprotein complex that mediates the cotranslational targeting of secretory and membrane proteins to the endoplasmic reticulum (ER). SRP9 together with SRP14 and the Alu portion of the SRP RNA, constitutes the elongation arrest domain of SRP. The complex of SRP9 and SRP14 is required for SRP RNA binding.</text>
</comment>
<dbReference type="FunFam" id="3.30.720.10:FF:000004">
    <property type="entry name" value="Signal recognition particle 14 kDa protein"/>
    <property type="match status" value="1"/>
</dbReference>
<reference evidence="12 13" key="1">
    <citation type="submission" date="2024-06" db="EMBL/GenBank/DDBJ databases">
        <title>A chromosome level genome sequence of Diviner's sage (Salvia divinorum).</title>
        <authorList>
            <person name="Ford S.A."/>
            <person name="Ro D.-K."/>
            <person name="Ness R.W."/>
            <person name="Phillips M.A."/>
        </authorList>
    </citation>
    <scope>NUCLEOTIDE SEQUENCE [LARGE SCALE GENOMIC DNA]</scope>
    <source>
        <strain evidence="12">SAF-2024a</strain>
        <tissue evidence="12">Leaf</tissue>
    </source>
</reference>
<dbReference type="InterPro" id="IPR009018">
    <property type="entry name" value="Signal_recog_particle_SRP9/14"/>
</dbReference>
<dbReference type="Gene3D" id="3.30.720.10">
    <property type="entry name" value="Signal recognition particle alu RNA binding heterodimer, srp9/1"/>
    <property type="match status" value="1"/>
</dbReference>
<feature type="region of interest" description="Disordered" evidence="11">
    <location>
        <begin position="121"/>
        <end position="152"/>
    </location>
</feature>
<dbReference type="AlphaFoldDB" id="A0ABD1HMG9"/>
<dbReference type="PANTHER" id="PTHR12013">
    <property type="entry name" value="SIGNAL RECOGNITION PARTICLE 14 KD PROTEIN"/>
    <property type="match status" value="1"/>
</dbReference>
<evidence type="ECO:0000256" key="3">
    <source>
        <dbReference type="ARBA" id="ARBA00017926"/>
    </source>
</evidence>
<name>A0ABD1HMG9_SALDI</name>
<gene>
    <name evidence="12" type="primary">SRP14</name>
    <name evidence="12" type="ORF">AAHA92_12735</name>
</gene>
<dbReference type="GO" id="GO:0008312">
    <property type="term" value="F:7S RNA binding"/>
    <property type="evidence" value="ECO:0007669"/>
    <property type="project" value="UniProtKB-UniRule"/>
</dbReference>
<keyword evidence="7 10" id="KW-0687">Ribonucleoprotein</keyword>
<organism evidence="12 13">
    <name type="scientific">Salvia divinorum</name>
    <name type="common">Maria pastora</name>
    <name type="synonym">Diviner's sage</name>
    <dbReference type="NCBI Taxonomy" id="28513"/>
    <lineage>
        <taxon>Eukaryota</taxon>
        <taxon>Viridiplantae</taxon>
        <taxon>Streptophyta</taxon>
        <taxon>Embryophyta</taxon>
        <taxon>Tracheophyta</taxon>
        <taxon>Spermatophyta</taxon>
        <taxon>Magnoliopsida</taxon>
        <taxon>eudicotyledons</taxon>
        <taxon>Gunneridae</taxon>
        <taxon>Pentapetalae</taxon>
        <taxon>asterids</taxon>
        <taxon>lamiids</taxon>
        <taxon>Lamiales</taxon>
        <taxon>Lamiaceae</taxon>
        <taxon>Nepetoideae</taxon>
        <taxon>Mentheae</taxon>
        <taxon>Salviinae</taxon>
        <taxon>Salvia</taxon>
        <taxon>Salvia subgen. Calosphace</taxon>
    </lineage>
</organism>
<dbReference type="GO" id="GO:0006614">
    <property type="term" value="P:SRP-dependent cotranslational protein targeting to membrane"/>
    <property type="evidence" value="ECO:0007669"/>
    <property type="project" value="UniProtKB-UniRule"/>
</dbReference>
<evidence type="ECO:0000256" key="4">
    <source>
        <dbReference type="ARBA" id="ARBA00022490"/>
    </source>
</evidence>
<evidence type="ECO:0000313" key="13">
    <source>
        <dbReference type="Proteomes" id="UP001567538"/>
    </source>
</evidence>
<comment type="caution">
    <text evidence="12">The sequence shown here is derived from an EMBL/GenBank/DDBJ whole genome shotgun (WGS) entry which is preliminary data.</text>
</comment>
<evidence type="ECO:0000313" key="12">
    <source>
        <dbReference type="EMBL" id="KAL1557225.1"/>
    </source>
</evidence>
<comment type="subunit">
    <text evidence="9 10">Heterodimer with SRP9; binds RNA as heterodimer. Component of a signal recognition particle (SRP) complex that consists of a 7SL RNA molecule of 300 nucleotides and six protein subunits: SRP72, SRP68, SRP54, SRP19, SRP14 and SRP9.</text>
</comment>
<dbReference type="Pfam" id="PF02290">
    <property type="entry name" value="SRP14"/>
    <property type="match status" value="1"/>
</dbReference>
<comment type="subcellular location">
    <subcellularLocation>
        <location evidence="1 10">Cytoplasm</location>
    </subcellularLocation>
</comment>
<keyword evidence="6 10" id="KW-0733">Signal recognition particle</keyword>
<evidence type="ECO:0000256" key="1">
    <source>
        <dbReference type="ARBA" id="ARBA00004496"/>
    </source>
</evidence>
<accession>A0ABD1HMG9</accession>
<keyword evidence="4 10" id="KW-0963">Cytoplasm</keyword>
<protein>
    <recommendedName>
        <fullName evidence="3 10">Signal recognition particle 14 kDa protein</fullName>
        <shortName evidence="10">SRP14</shortName>
    </recommendedName>
</protein>
<evidence type="ECO:0000256" key="6">
    <source>
        <dbReference type="ARBA" id="ARBA00023135"/>
    </source>
</evidence>
<keyword evidence="13" id="KW-1185">Reference proteome</keyword>
<dbReference type="Proteomes" id="UP001567538">
    <property type="component" value="Unassembled WGS sequence"/>
</dbReference>
<dbReference type="EMBL" id="JBEAFC010000005">
    <property type="protein sequence ID" value="KAL1557225.1"/>
    <property type="molecule type" value="Genomic_DNA"/>
</dbReference>
<evidence type="ECO:0000256" key="10">
    <source>
        <dbReference type="RuleBase" id="RU368100"/>
    </source>
</evidence>
<comment type="similarity">
    <text evidence="2 10">Belongs to the SRP14 family.</text>
</comment>
<sequence length="152" mass="17589">MEPNFSFQGQMKMCLALGLGEWRYSTSESHLLVRLQPDPFLNELTNMFERTTDKGSVWVTLKHSSDKSKVKRNKMKTAGEKIEFKCLIRATDGKKTISTMVSPKDHQRFQSSYATILKARMTALKKRERKDKRKTADSDKKQDQKKQSKPSN</sequence>
<evidence type="ECO:0000256" key="11">
    <source>
        <dbReference type="SAM" id="MobiDB-lite"/>
    </source>
</evidence>
<evidence type="ECO:0000256" key="9">
    <source>
        <dbReference type="ARBA" id="ARBA00046890"/>
    </source>
</evidence>
<dbReference type="GO" id="GO:0005786">
    <property type="term" value="C:signal recognition particle, endoplasmic reticulum targeting"/>
    <property type="evidence" value="ECO:0007669"/>
    <property type="project" value="UniProtKB-UniRule"/>
</dbReference>